<dbReference type="InterPro" id="IPR020904">
    <property type="entry name" value="Sc_DH/Rdtase_CS"/>
</dbReference>
<dbReference type="PRINTS" id="PR00081">
    <property type="entry name" value="GDHRDH"/>
</dbReference>
<dbReference type="AlphaFoldDB" id="A0A9P9EWZ2"/>
<feature type="region of interest" description="Disordered" evidence="5">
    <location>
        <begin position="303"/>
        <end position="322"/>
    </location>
</feature>
<evidence type="ECO:0000313" key="8">
    <source>
        <dbReference type="Proteomes" id="UP000717696"/>
    </source>
</evidence>
<dbReference type="PANTHER" id="PTHR43391:SF14">
    <property type="entry name" value="DEHYDROGENASE_REDUCTASE SDR FAMILY PROTEIN 7-LIKE"/>
    <property type="match status" value="1"/>
</dbReference>
<dbReference type="SMART" id="SM00822">
    <property type="entry name" value="PKS_KR"/>
    <property type="match status" value="1"/>
</dbReference>
<keyword evidence="8" id="KW-1185">Reference proteome</keyword>
<accession>A0A9P9EWZ2</accession>
<dbReference type="OrthoDB" id="1470350at2759"/>
<dbReference type="Pfam" id="PF00106">
    <property type="entry name" value="adh_short"/>
    <property type="match status" value="1"/>
</dbReference>
<name>A0A9P9EWZ2_9HYPO</name>
<evidence type="ECO:0000256" key="1">
    <source>
        <dbReference type="ARBA" id="ARBA00006484"/>
    </source>
</evidence>
<dbReference type="InterPro" id="IPR057326">
    <property type="entry name" value="KR_dom"/>
</dbReference>
<dbReference type="GO" id="GO:0016491">
    <property type="term" value="F:oxidoreductase activity"/>
    <property type="evidence" value="ECO:0007669"/>
    <property type="project" value="UniProtKB-KW"/>
</dbReference>
<keyword evidence="2" id="KW-0521">NADP</keyword>
<dbReference type="CDD" id="cd05233">
    <property type="entry name" value="SDR_c"/>
    <property type="match status" value="1"/>
</dbReference>
<dbReference type="InterPro" id="IPR036291">
    <property type="entry name" value="NAD(P)-bd_dom_sf"/>
</dbReference>
<dbReference type="InterPro" id="IPR002347">
    <property type="entry name" value="SDR_fam"/>
</dbReference>
<dbReference type="PROSITE" id="PS00061">
    <property type="entry name" value="ADH_SHORT"/>
    <property type="match status" value="1"/>
</dbReference>
<evidence type="ECO:0000256" key="3">
    <source>
        <dbReference type="ARBA" id="ARBA00023002"/>
    </source>
</evidence>
<evidence type="ECO:0000256" key="4">
    <source>
        <dbReference type="RuleBase" id="RU000363"/>
    </source>
</evidence>
<dbReference type="PRINTS" id="PR00080">
    <property type="entry name" value="SDRFAMILY"/>
</dbReference>
<reference evidence="7" key="1">
    <citation type="journal article" date="2021" name="Nat. Commun.">
        <title>Genetic determinants of endophytism in the Arabidopsis root mycobiome.</title>
        <authorList>
            <person name="Mesny F."/>
            <person name="Miyauchi S."/>
            <person name="Thiergart T."/>
            <person name="Pickel B."/>
            <person name="Atanasova L."/>
            <person name="Karlsson M."/>
            <person name="Huettel B."/>
            <person name="Barry K.W."/>
            <person name="Haridas S."/>
            <person name="Chen C."/>
            <person name="Bauer D."/>
            <person name="Andreopoulos W."/>
            <person name="Pangilinan J."/>
            <person name="LaButti K."/>
            <person name="Riley R."/>
            <person name="Lipzen A."/>
            <person name="Clum A."/>
            <person name="Drula E."/>
            <person name="Henrissat B."/>
            <person name="Kohler A."/>
            <person name="Grigoriev I.V."/>
            <person name="Martin F.M."/>
            <person name="Hacquard S."/>
        </authorList>
    </citation>
    <scope>NUCLEOTIDE SEQUENCE</scope>
    <source>
        <strain evidence="7">MPI-CAGE-AT-0021</strain>
    </source>
</reference>
<dbReference type="Gene3D" id="3.40.50.720">
    <property type="entry name" value="NAD(P)-binding Rossmann-like Domain"/>
    <property type="match status" value="1"/>
</dbReference>
<protein>
    <recommendedName>
        <fullName evidence="6">Ketoreductase domain-containing protein</fullName>
    </recommendedName>
</protein>
<proteinExistence type="inferred from homology"/>
<dbReference type="PANTHER" id="PTHR43391">
    <property type="entry name" value="RETINOL DEHYDROGENASE-RELATED"/>
    <property type="match status" value="1"/>
</dbReference>
<evidence type="ECO:0000256" key="2">
    <source>
        <dbReference type="ARBA" id="ARBA00022857"/>
    </source>
</evidence>
<dbReference type="SUPFAM" id="SSF51735">
    <property type="entry name" value="NAD(P)-binding Rossmann-fold domains"/>
    <property type="match status" value="1"/>
</dbReference>
<evidence type="ECO:0000259" key="6">
    <source>
        <dbReference type="SMART" id="SM00822"/>
    </source>
</evidence>
<dbReference type="EMBL" id="JAGMUU010000008">
    <property type="protein sequence ID" value="KAH7146829.1"/>
    <property type="molecule type" value="Genomic_DNA"/>
</dbReference>
<dbReference type="Proteomes" id="UP000717696">
    <property type="component" value="Unassembled WGS sequence"/>
</dbReference>
<keyword evidence="3" id="KW-0560">Oxidoreductase</keyword>
<evidence type="ECO:0000313" key="7">
    <source>
        <dbReference type="EMBL" id="KAH7146829.1"/>
    </source>
</evidence>
<sequence>MTTQYSPRLHNEIYPFIEPAKFKGSLQDKVVLITGSTGTIGRALAECFAVAGAKLVLVYNRTPAKPDFKEQCTKLGVSSVTFIQCDISDLTSCRELVKKKSVGSIDVLVNNAGVDHLGPLHSHDPERLLDGLAVNLLGPFYPARLVIPGFMQRKQGCIINIASRGGTIDIPFNTIYSTSKAALTRMTSCWQLELDSTGCDDIHMYALHPGAVHSELTSAGMTPLGLYPHVGKMFLDSLKTFKDSPHLSGMVSVALATGIAKEALKGKYFNVQQDLEDVITQASTIRADPELYTLNTKFLGGLENDGGTEKRAAEDPFQFPGF</sequence>
<feature type="domain" description="Ketoreductase" evidence="6">
    <location>
        <begin position="29"/>
        <end position="164"/>
    </location>
</feature>
<comment type="similarity">
    <text evidence="1 4">Belongs to the short-chain dehydrogenases/reductases (SDR) family.</text>
</comment>
<organism evidence="7 8">
    <name type="scientific">Dactylonectria estremocensis</name>
    <dbReference type="NCBI Taxonomy" id="1079267"/>
    <lineage>
        <taxon>Eukaryota</taxon>
        <taxon>Fungi</taxon>
        <taxon>Dikarya</taxon>
        <taxon>Ascomycota</taxon>
        <taxon>Pezizomycotina</taxon>
        <taxon>Sordariomycetes</taxon>
        <taxon>Hypocreomycetidae</taxon>
        <taxon>Hypocreales</taxon>
        <taxon>Nectriaceae</taxon>
        <taxon>Dactylonectria</taxon>
    </lineage>
</organism>
<comment type="caution">
    <text evidence="7">The sequence shown here is derived from an EMBL/GenBank/DDBJ whole genome shotgun (WGS) entry which is preliminary data.</text>
</comment>
<gene>
    <name evidence="7" type="ORF">B0J13DRAFT_500713</name>
</gene>
<evidence type="ECO:0000256" key="5">
    <source>
        <dbReference type="SAM" id="MobiDB-lite"/>
    </source>
</evidence>